<dbReference type="PROSITE" id="PS51186">
    <property type="entry name" value="GNAT"/>
    <property type="match status" value="1"/>
</dbReference>
<evidence type="ECO:0000256" key="2">
    <source>
        <dbReference type="ARBA" id="ARBA00023315"/>
    </source>
</evidence>
<evidence type="ECO:0000259" key="3">
    <source>
        <dbReference type="PROSITE" id="PS51186"/>
    </source>
</evidence>
<reference evidence="4 5" key="1">
    <citation type="journal article" date="2019" name="Int. J. Syst. Evol. Microbiol.">
        <title>Streptomyces cadmiisoli sp. nov., a novel actinomycete isolated from cadmium-contaminated soil.</title>
        <authorList>
            <person name="Li K."/>
            <person name="Tang X."/>
            <person name="Zhao J."/>
            <person name="Guo Y."/>
            <person name="Tang Y."/>
            <person name="Gao J."/>
        </authorList>
    </citation>
    <scope>NUCLEOTIDE SEQUENCE [LARGE SCALE GENOMIC DNA]</scope>
    <source>
        <strain evidence="4 5">ZFG47</strain>
    </source>
</reference>
<keyword evidence="1 4" id="KW-0808">Transferase</keyword>
<proteinExistence type="predicted"/>
<evidence type="ECO:0000313" key="5">
    <source>
        <dbReference type="Proteomes" id="UP000249616"/>
    </source>
</evidence>
<evidence type="ECO:0000313" key="4">
    <source>
        <dbReference type="EMBL" id="AWW42922.1"/>
    </source>
</evidence>
<keyword evidence="2" id="KW-0012">Acyltransferase</keyword>
<dbReference type="PANTHER" id="PTHR43420">
    <property type="entry name" value="ACETYLTRANSFERASE"/>
    <property type="match status" value="1"/>
</dbReference>
<evidence type="ECO:0000256" key="1">
    <source>
        <dbReference type="ARBA" id="ARBA00022679"/>
    </source>
</evidence>
<dbReference type="EMBL" id="CP030073">
    <property type="protein sequence ID" value="AWW42922.1"/>
    <property type="molecule type" value="Genomic_DNA"/>
</dbReference>
<dbReference type="GO" id="GO:0016747">
    <property type="term" value="F:acyltransferase activity, transferring groups other than amino-acyl groups"/>
    <property type="evidence" value="ECO:0007669"/>
    <property type="project" value="InterPro"/>
</dbReference>
<dbReference type="Proteomes" id="UP000249616">
    <property type="component" value="Chromosome"/>
</dbReference>
<dbReference type="InterPro" id="IPR016181">
    <property type="entry name" value="Acyl_CoA_acyltransferase"/>
</dbReference>
<keyword evidence="5" id="KW-1185">Reference proteome</keyword>
<dbReference type="InterPro" id="IPR050680">
    <property type="entry name" value="YpeA/RimI_acetyltransf"/>
</dbReference>
<dbReference type="Gene3D" id="3.40.630.30">
    <property type="match status" value="1"/>
</dbReference>
<dbReference type="KEGG" id="scad:DN051_37670"/>
<dbReference type="CDD" id="cd04301">
    <property type="entry name" value="NAT_SF"/>
    <property type="match status" value="1"/>
</dbReference>
<dbReference type="PANTHER" id="PTHR43420:SF47">
    <property type="entry name" value="N-ACETYLTRANSFERASE DOMAIN-CONTAINING PROTEIN"/>
    <property type="match status" value="1"/>
</dbReference>
<name>A0A2Z4JCH5_9ACTN</name>
<gene>
    <name evidence="4" type="ORF">DN051_37670</name>
</gene>
<feature type="domain" description="N-acetyltransferase" evidence="3">
    <location>
        <begin position="8"/>
        <end position="158"/>
    </location>
</feature>
<sequence>MPQPLPAPVLRPALEEDLAVLEELARRTIDARYRSFLGDEGVDWFINSGASDDHIESHFRKGHLHCMEVSGDLVGLLITDESTIDLLMIDVDRQRQGLGRLLLSQAEQLLFAEYQEIRLETFATNATAVAFYEACGWSQSGQLESDGPDRIEFRRRRGM</sequence>
<accession>A0A2Z4JCH5</accession>
<organism evidence="4 5">
    <name type="scientific">Streptomyces cadmiisoli</name>
    <dbReference type="NCBI Taxonomy" id="2184053"/>
    <lineage>
        <taxon>Bacteria</taxon>
        <taxon>Bacillati</taxon>
        <taxon>Actinomycetota</taxon>
        <taxon>Actinomycetes</taxon>
        <taxon>Kitasatosporales</taxon>
        <taxon>Streptomycetaceae</taxon>
        <taxon>Streptomyces</taxon>
        <taxon>Streptomyces aurantiacus group</taxon>
    </lineage>
</organism>
<protein>
    <submittedName>
        <fullName evidence="4">N-acetyltransferase</fullName>
    </submittedName>
</protein>
<dbReference type="SUPFAM" id="SSF55729">
    <property type="entry name" value="Acyl-CoA N-acyltransferases (Nat)"/>
    <property type="match status" value="1"/>
</dbReference>
<dbReference type="Pfam" id="PF13673">
    <property type="entry name" value="Acetyltransf_10"/>
    <property type="match status" value="1"/>
</dbReference>
<dbReference type="AlphaFoldDB" id="A0A2Z4JCH5"/>
<dbReference type="InterPro" id="IPR000182">
    <property type="entry name" value="GNAT_dom"/>
</dbReference>